<feature type="domain" description="Methyltransferase type 11" evidence="3">
    <location>
        <begin position="135"/>
        <end position="219"/>
    </location>
</feature>
<name>A0A2H5Q4N7_CITUN</name>
<evidence type="ECO:0000313" key="5">
    <source>
        <dbReference type="Proteomes" id="UP000236630"/>
    </source>
</evidence>
<organism evidence="4 5">
    <name type="scientific">Citrus unshiu</name>
    <name type="common">Satsuma mandarin</name>
    <name type="synonym">Citrus nobilis var. unshiu</name>
    <dbReference type="NCBI Taxonomy" id="55188"/>
    <lineage>
        <taxon>Eukaryota</taxon>
        <taxon>Viridiplantae</taxon>
        <taxon>Streptophyta</taxon>
        <taxon>Embryophyta</taxon>
        <taxon>Tracheophyta</taxon>
        <taxon>Spermatophyta</taxon>
        <taxon>Magnoliopsida</taxon>
        <taxon>eudicotyledons</taxon>
        <taxon>Gunneridae</taxon>
        <taxon>Pentapetalae</taxon>
        <taxon>rosids</taxon>
        <taxon>malvids</taxon>
        <taxon>Sapindales</taxon>
        <taxon>Rutaceae</taxon>
        <taxon>Aurantioideae</taxon>
        <taxon>Citrus</taxon>
    </lineage>
</organism>
<evidence type="ECO:0000256" key="1">
    <source>
        <dbReference type="ARBA" id="ARBA00022603"/>
    </source>
</evidence>
<gene>
    <name evidence="4" type="ORF">CUMW_195030</name>
</gene>
<evidence type="ECO:0000259" key="3">
    <source>
        <dbReference type="Pfam" id="PF08241"/>
    </source>
</evidence>
<evidence type="ECO:0000256" key="2">
    <source>
        <dbReference type="ARBA" id="ARBA00022679"/>
    </source>
</evidence>
<dbReference type="PANTHER" id="PTHR13090:SF1">
    <property type="entry name" value="ARGININE-HYDROXYLASE NDUFAF5, MITOCHONDRIAL"/>
    <property type="match status" value="1"/>
</dbReference>
<dbReference type="PANTHER" id="PTHR13090">
    <property type="entry name" value="ARGININE-HYDROXYLASE NDUFAF5, MITOCHONDRIAL"/>
    <property type="match status" value="1"/>
</dbReference>
<dbReference type="GO" id="GO:0008757">
    <property type="term" value="F:S-adenosylmethionine-dependent methyltransferase activity"/>
    <property type="evidence" value="ECO:0007669"/>
    <property type="project" value="InterPro"/>
</dbReference>
<protein>
    <recommendedName>
        <fullName evidence="3">Methyltransferase type 11 domain-containing protein</fullName>
    </recommendedName>
</protein>
<dbReference type="InterPro" id="IPR029063">
    <property type="entry name" value="SAM-dependent_MTases_sf"/>
</dbReference>
<dbReference type="SUPFAM" id="SSF53335">
    <property type="entry name" value="S-adenosyl-L-methionine-dependent methyltransferases"/>
    <property type="match status" value="1"/>
</dbReference>
<keyword evidence="2" id="KW-0808">Transferase</keyword>
<dbReference type="STRING" id="55188.A0A2H5Q4N7"/>
<reference evidence="4 5" key="1">
    <citation type="journal article" date="2017" name="Front. Genet.">
        <title>Draft sequencing of the heterozygous diploid genome of Satsuma (Citrus unshiu Marc.) using a hybrid assembly approach.</title>
        <authorList>
            <person name="Shimizu T."/>
            <person name="Tanizawa Y."/>
            <person name="Mochizuki T."/>
            <person name="Nagasaki H."/>
            <person name="Yoshioka T."/>
            <person name="Toyoda A."/>
            <person name="Fujiyama A."/>
            <person name="Kaminuma E."/>
            <person name="Nakamura Y."/>
        </authorList>
    </citation>
    <scope>NUCLEOTIDE SEQUENCE [LARGE SCALE GENOMIC DNA]</scope>
    <source>
        <strain evidence="5">cv. Miyagawa wase</strain>
    </source>
</reference>
<comment type="caution">
    <text evidence="4">The sequence shown here is derived from an EMBL/GenBank/DDBJ whole genome shotgun (WGS) entry which is preliminary data.</text>
</comment>
<keyword evidence="1" id="KW-0489">Methyltransferase</keyword>
<dbReference type="InterPro" id="IPR050602">
    <property type="entry name" value="Malonyl-ACP_OMT"/>
</dbReference>
<dbReference type="EMBL" id="BDQV01000212">
    <property type="protein sequence ID" value="GAY59513.1"/>
    <property type="molecule type" value="Genomic_DNA"/>
</dbReference>
<evidence type="ECO:0000313" key="4">
    <source>
        <dbReference type="EMBL" id="GAY59513.1"/>
    </source>
</evidence>
<accession>A0A2H5Q4N7</accession>
<sequence>MRAFGAFQRSSLLLRRRRANNEPYALVPSGSFCTDNGFETTSNGSSRVNIFDRHLKRKQRDRAAWLTRPNDSFVDAVAENLLDRLEDCRKTFPTALCLGGSLEAVRRLLRGRVVLQKENFEFWRCFIETLNHRVTTELGIMLIMMDTSYDMLKLCKDAQQDAHNDNIETCFVVGDEEFLPLKESSLDLAVSCLGLHWTNDLPGAMIQCKLALKPDGLFLGAILGGETLKLELRIACTVAQMEREGGISPRVSPLAQVRDAGNLLTRAGFTLPSVDVDQYTVKYNSALELIEHLRAMGETNALLQRNKILNRETALATAAIYDSMFAAEDGSIPATFQVIYMTGWREHYSQPKPKRRGSATVSFKDIHKHFGSENQSAQPS</sequence>
<dbReference type="AlphaFoldDB" id="A0A2H5Q4N7"/>
<dbReference type="InterPro" id="IPR013216">
    <property type="entry name" value="Methyltransf_11"/>
</dbReference>
<dbReference type="GO" id="GO:0032981">
    <property type="term" value="P:mitochondrial respiratory chain complex I assembly"/>
    <property type="evidence" value="ECO:0007669"/>
    <property type="project" value="TreeGrafter"/>
</dbReference>
<dbReference type="Pfam" id="PF08241">
    <property type="entry name" value="Methyltransf_11"/>
    <property type="match status" value="1"/>
</dbReference>
<dbReference type="Proteomes" id="UP000236630">
    <property type="component" value="Unassembled WGS sequence"/>
</dbReference>
<dbReference type="CDD" id="cd02440">
    <property type="entry name" value="AdoMet_MTases"/>
    <property type="match status" value="1"/>
</dbReference>
<dbReference type="GO" id="GO:0032259">
    <property type="term" value="P:methylation"/>
    <property type="evidence" value="ECO:0007669"/>
    <property type="project" value="UniProtKB-KW"/>
</dbReference>
<keyword evidence="5" id="KW-1185">Reference proteome</keyword>
<dbReference type="Gene3D" id="3.40.50.150">
    <property type="entry name" value="Vaccinia Virus protein VP39"/>
    <property type="match status" value="1"/>
</dbReference>
<proteinExistence type="predicted"/>
<dbReference type="GO" id="GO:0005739">
    <property type="term" value="C:mitochondrion"/>
    <property type="evidence" value="ECO:0007669"/>
    <property type="project" value="TreeGrafter"/>
</dbReference>